<organism evidence="1">
    <name type="scientific">Pithovirus LCPAC304</name>
    <dbReference type="NCBI Taxonomy" id="2506594"/>
    <lineage>
        <taxon>Viruses</taxon>
        <taxon>Pithoviruses</taxon>
    </lineage>
</organism>
<evidence type="ECO:0000313" key="1">
    <source>
        <dbReference type="EMBL" id="QBK92315.1"/>
    </source>
</evidence>
<accession>A0A481ZA25</accession>
<name>A0A481ZA25_9VIRU</name>
<dbReference type="EMBL" id="MK500573">
    <property type="protein sequence ID" value="QBK92315.1"/>
    <property type="molecule type" value="Genomic_DNA"/>
</dbReference>
<gene>
    <name evidence="1" type="ORF">LCPAC304_06620</name>
</gene>
<reference evidence="1" key="1">
    <citation type="journal article" date="2019" name="MBio">
        <title>Virus Genomes from Deep Sea Sediments Expand the Ocean Megavirome and Support Independent Origins of Viral Gigantism.</title>
        <authorList>
            <person name="Backstrom D."/>
            <person name="Yutin N."/>
            <person name="Jorgensen S.L."/>
            <person name="Dharamshi J."/>
            <person name="Homa F."/>
            <person name="Zaremba-Niedwiedzka K."/>
            <person name="Spang A."/>
            <person name="Wolf Y.I."/>
            <person name="Koonin E.V."/>
            <person name="Ettema T.J."/>
        </authorList>
    </citation>
    <scope>NUCLEOTIDE SEQUENCE</scope>
</reference>
<proteinExistence type="predicted"/>
<protein>
    <submittedName>
        <fullName evidence="1">Uncharacterized protein</fullName>
    </submittedName>
</protein>
<sequence length="249" mass="28992">MSGCDSWTTKCGTFTMWDNPKHMLETDPSVFCGKKPTKKGFAKSPQTPKTRRIPASTLQNIRENLRKNAEICGVVVPSSRSKNILELDSRDIGPKIKDGKRGSCRSTNVWINFHTHPLVVWPWPSTEDMFQVLYDRHHNRRKGELWGSLIFTEWGIWEIYAPKKFSRKELDATKEWWTVHTSDKLFFALDLDQNPTVPSFHKVHEPLQNYLNLWGDHFGPFGFEVTLTDWNDIRGDYYLQTGLQFIPFS</sequence>